<evidence type="ECO:0000313" key="3">
    <source>
        <dbReference type="Proteomes" id="UP000694580"/>
    </source>
</evidence>
<reference evidence="2" key="2">
    <citation type="submission" date="2025-08" db="UniProtKB">
        <authorList>
            <consortium name="Ensembl"/>
        </authorList>
    </citation>
    <scope>IDENTIFICATION</scope>
</reference>
<dbReference type="GO" id="GO:0003682">
    <property type="term" value="F:chromatin binding"/>
    <property type="evidence" value="ECO:0007669"/>
    <property type="project" value="TreeGrafter"/>
</dbReference>
<dbReference type="Proteomes" id="UP000694580">
    <property type="component" value="Chromosome 17"/>
</dbReference>
<dbReference type="PANTHER" id="PTHR31786:SF2">
    <property type="entry name" value="FANCONI ANEMIA CORE COMPLEX-ASSOCIATED PROTEIN 24"/>
    <property type="match status" value="1"/>
</dbReference>
<dbReference type="CDD" id="cd20076">
    <property type="entry name" value="XPF_nuclease_FAAP24"/>
    <property type="match status" value="1"/>
</dbReference>
<dbReference type="InterPro" id="IPR040646">
    <property type="entry name" value="PND"/>
</dbReference>
<reference evidence="2 3" key="1">
    <citation type="submission" date="2020-06" db="EMBL/GenBank/DDBJ databases">
        <authorList>
            <consortium name="Wellcome Sanger Institute Data Sharing"/>
        </authorList>
    </citation>
    <scope>NUCLEOTIDE SEQUENCE [LARGE SCALE GENOMIC DNA]</scope>
</reference>
<gene>
    <name evidence="2" type="primary">FAAP24</name>
</gene>
<dbReference type="SUPFAM" id="SSF47781">
    <property type="entry name" value="RuvA domain 2-like"/>
    <property type="match status" value="1"/>
</dbReference>
<evidence type="ECO:0000313" key="2">
    <source>
        <dbReference type="Ensembl" id="ENSDCDP00010040092.1"/>
    </source>
</evidence>
<sequence>MANKAVLLNTVPPYGYVVANGKWKGSALAQSLQGNVKVMFEEHLGVVDFLLSDKSCVLHVSESDMVAGSAYKRKIVRFRNANSGLHGLVVVEKTRLSEQDFPSLQKFVVFELGLTLLPVGSAAEAAQLLVQLALGVSKENPFRRSGVSGLLDPVVLALVQQIPGVGKVKAAGLLRRFSSVHQLCGAPVRELEPIVGHAAAQHVWGFFHNPFD</sequence>
<dbReference type="GeneID" id="114766744"/>
<dbReference type="Pfam" id="PF17949">
    <property type="entry name" value="PND"/>
    <property type="match status" value="1"/>
</dbReference>
<dbReference type="AlphaFoldDB" id="A0AAY4D3L7"/>
<dbReference type="RefSeq" id="XP_028813732.1">
    <property type="nucleotide sequence ID" value="XM_028957899.1"/>
</dbReference>
<dbReference type="GO" id="GO:0036297">
    <property type="term" value="P:interstrand cross-link repair"/>
    <property type="evidence" value="ECO:0007669"/>
    <property type="project" value="InterPro"/>
</dbReference>
<name>A0AAY4D3L7_9TELE</name>
<dbReference type="GeneTree" id="ENSGT00390000009456"/>
<feature type="domain" description="Fanconi anemia core complex-associated protein 24 pseudonuclease" evidence="1">
    <location>
        <begin position="13"/>
        <end position="132"/>
    </location>
</feature>
<organism evidence="2 3">
    <name type="scientific">Denticeps clupeoides</name>
    <name type="common">denticle herring</name>
    <dbReference type="NCBI Taxonomy" id="299321"/>
    <lineage>
        <taxon>Eukaryota</taxon>
        <taxon>Metazoa</taxon>
        <taxon>Chordata</taxon>
        <taxon>Craniata</taxon>
        <taxon>Vertebrata</taxon>
        <taxon>Euteleostomi</taxon>
        <taxon>Actinopterygii</taxon>
        <taxon>Neopterygii</taxon>
        <taxon>Teleostei</taxon>
        <taxon>Clupei</taxon>
        <taxon>Clupeiformes</taxon>
        <taxon>Denticipitoidei</taxon>
        <taxon>Denticipitidae</taxon>
        <taxon>Denticeps</taxon>
    </lineage>
</organism>
<accession>A0AAY4D3L7</accession>
<dbReference type="PANTHER" id="PTHR31786">
    <property type="entry name" value="FANCONI ANEMIA CORE COMPLEX-ASSOCIATED PROTEIN 24"/>
    <property type="match status" value="1"/>
</dbReference>
<dbReference type="InterPro" id="IPR026985">
    <property type="entry name" value="FAAP24"/>
</dbReference>
<reference evidence="2" key="3">
    <citation type="submission" date="2025-09" db="UniProtKB">
        <authorList>
            <consortium name="Ensembl"/>
        </authorList>
    </citation>
    <scope>IDENTIFICATION</scope>
</reference>
<dbReference type="InterPro" id="IPR010994">
    <property type="entry name" value="RuvA_2-like"/>
</dbReference>
<protein>
    <recommendedName>
        <fullName evidence="1">Fanconi anemia core complex-associated protein 24 pseudonuclease domain-containing protein</fullName>
    </recommendedName>
</protein>
<dbReference type="Gene3D" id="3.40.50.10130">
    <property type="match status" value="1"/>
</dbReference>
<proteinExistence type="predicted"/>
<dbReference type="GO" id="GO:0043240">
    <property type="term" value="C:Fanconi anaemia nuclear complex"/>
    <property type="evidence" value="ECO:0007669"/>
    <property type="project" value="InterPro"/>
</dbReference>
<dbReference type="RefSeq" id="XP_028813733.1">
    <property type="nucleotide sequence ID" value="XM_028957900.1"/>
</dbReference>
<evidence type="ECO:0000259" key="1">
    <source>
        <dbReference type="Pfam" id="PF17949"/>
    </source>
</evidence>
<dbReference type="Ensembl" id="ENSDCDT00010049914.1">
    <property type="protein sequence ID" value="ENSDCDP00010040092.1"/>
    <property type="gene ID" value="ENSDCDG00010025640.1"/>
</dbReference>
<dbReference type="Gene3D" id="1.10.150.20">
    <property type="entry name" value="5' to 3' exonuclease, C-terminal subdomain"/>
    <property type="match status" value="1"/>
</dbReference>
<keyword evidence="3" id="KW-1185">Reference proteome</keyword>